<keyword evidence="4" id="KW-0805">Transcription regulation</keyword>
<keyword evidence="12" id="KW-1185">Reference proteome</keyword>
<evidence type="ECO:0000256" key="2">
    <source>
        <dbReference type="ARBA" id="ARBA00005571"/>
    </source>
</evidence>
<accession>A0ABN7SDY8</accession>
<keyword evidence="6" id="KW-0010">Activator</keyword>
<sequence length="324" mass="36826">MNPQMNPNFNQGFNHQMNPQVRAAGARNPQMNFNQRPAHFPNIRTGFPSTGYPNTGFPAHNQQGFPGQPNNSMGYNPNQYHDPSQGMGNPQNMMNPAMQNQANQHSWNQQAHMQGQQPQIQQMNSNQPQVSQAMSQPHRMSGNFEQSNMAAQNQNQMVNQQQVPTSVQNVQNQAPIPQPPPQEPSPPPNRPRNIFDELLESSEDIFARLIAKEEMIGCCDKDEIHVGVEHSVNKFIQKAQVVELFFNQRIAKQTRVCQQDVLMEEIKDLKAEIHRKQNWIEGIYAKAERWHDTTSFADNSKKPDVGKDGIHALESMSPASYRKK</sequence>
<evidence type="ECO:0000256" key="8">
    <source>
        <dbReference type="ARBA" id="ARBA00023242"/>
    </source>
</evidence>
<dbReference type="Proteomes" id="UP001158576">
    <property type="component" value="Chromosome XSR"/>
</dbReference>
<comment type="subcellular location">
    <subcellularLocation>
        <location evidence="1">Nucleus</location>
    </subcellularLocation>
</comment>
<proteinExistence type="inferred from homology"/>
<evidence type="ECO:0000313" key="12">
    <source>
        <dbReference type="Proteomes" id="UP001158576"/>
    </source>
</evidence>
<dbReference type="PANTHER" id="PTHR13512:SF2">
    <property type="entry name" value="MEDIATOR OF RNA POLYMERASE II TRANSCRIPTION SUBUNIT 28"/>
    <property type="match status" value="1"/>
</dbReference>
<name>A0ABN7SDY8_OIKDI</name>
<evidence type="ECO:0000256" key="5">
    <source>
        <dbReference type="ARBA" id="ARBA00023054"/>
    </source>
</evidence>
<feature type="region of interest" description="Disordered" evidence="10">
    <location>
        <begin position="295"/>
        <end position="324"/>
    </location>
</feature>
<evidence type="ECO:0000256" key="9">
    <source>
        <dbReference type="ARBA" id="ARBA00031964"/>
    </source>
</evidence>
<evidence type="ECO:0000256" key="6">
    <source>
        <dbReference type="ARBA" id="ARBA00023159"/>
    </source>
</evidence>
<evidence type="ECO:0000256" key="3">
    <source>
        <dbReference type="ARBA" id="ARBA00019683"/>
    </source>
</evidence>
<feature type="region of interest" description="Disordered" evidence="10">
    <location>
        <begin position="155"/>
        <end position="194"/>
    </location>
</feature>
<dbReference type="InterPro" id="IPR021640">
    <property type="entry name" value="Mediator_Med28"/>
</dbReference>
<dbReference type="Pfam" id="PF11594">
    <property type="entry name" value="Med28"/>
    <property type="match status" value="1"/>
</dbReference>
<evidence type="ECO:0000313" key="11">
    <source>
        <dbReference type="EMBL" id="CAG5096164.1"/>
    </source>
</evidence>
<feature type="compositionally biased region" description="Low complexity" evidence="10">
    <location>
        <begin position="155"/>
        <end position="175"/>
    </location>
</feature>
<gene>
    <name evidence="11" type="ORF">OKIOD_LOCUS6057</name>
</gene>
<keyword evidence="5" id="KW-0175">Coiled coil</keyword>
<feature type="region of interest" description="Disordered" evidence="10">
    <location>
        <begin position="107"/>
        <end position="141"/>
    </location>
</feature>
<dbReference type="EMBL" id="OU015569">
    <property type="protein sequence ID" value="CAG5096164.1"/>
    <property type="molecule type" value="Genomic_DNA"/>
</dbReference>
<evidence type="ECO:0000256" key="4">
    <source>
        <dbReference type="ARBA" id="ARBA00023015"/>
    </source>
</evidence>
<keyword evidence="7" id="KW-0804">Transcription</keyword>
<dbReference type="PANTHER" id="PTHR13512">
    <property type="entry name" value="MEDIATOR COMPLEX SUBUNIT 28"/>
    <property type="match status" value="1"/>
</dbReference>
<comment type="similarity">
    <text evidence="2">Belongs to the Mediator complex subunit 28 family.</text>
</comment>
<organism evidence="11 12">
    <name type="scientific">Oikopleura dioica</name>
    <name type="common">Tunicate</name>
    <dbReference type="NCBI Taxonomy" id="34765"/>
    <lineage>
        <taxon>Eukaryota</taxon>
        <taxon>Metazoa</taxon>
        <taxon>Chordata</taxon>
        <taxon>Tunicata</taxon>
        <taxon>Appendicularia</taxon>
        <taxon>Copelata</taxon>
        <taxon>Oikopleuridae</taxon>
        <taxon>Oikopleura</taxon>
    </lineage>
</organism>
<evidence type="ECO:0000256" key="1">
    <source>
        <dbReference type="ARBA" id="ARBA00004123"/>
    </source>
</evidence>
<keyword evidence="8" id="KW-0539">Nucleus</keyword>
<evidence type="ECO:0000256" key="7">
    <source>
        <dbReference type="ARBA" id="ARBA00023163"/>
    </source>
</evidence>
<protein>
    <recommendedName>
        <fullName evidence="3">Mediator of RNA polymerase II transcription subunit 28</fullName>
    </recommendedName>
    <alternativeName>
        <fullName evidence="9">Mediator complex subunit 28</fullName>
    </alternativeName>
</protein>
<feature type="compositionally biased region" description="Low complexity" evidence="10">
    <location>
        <begin position="107"/>
        <end position="129"/>
    </location>
</feature>
<evidence type="ECO:0000256" key="10">
    <source>
        <dbReference type="SAM" id="MobiDB-lite"/>
    </source>
</evidence>
<feature type="compositionally biased region" description="Basic and acidic residues" evidence="10">
    <location>
        <begin position="299"/>
        <end position="311"/>
    </location>
</feature>
<feature type="compositionally biased region" description="Pro residues" evidence="10">
    <location>
        <begin position="176"/>
        <end position="190"/>
    </location>
</feature>
<reference evidence="11 12" key="1">
    <citation type="submission" date="2021-04" db="EMBL/GenBank/DDBJ databases">
        <authorList>
            <person name="Bliznina A."/>
        </authorList>
    </citation>
    <scope>NUCLEOTIDE SEQUENCE [LARGE SCALE GENOMIC DNA]</scope>
</reference>